<dbReference type="SUPFAM" id="SSF57756">
    <property type="entry name" value="Retrovirus zinc finger-like domains"/>
    <property type="match status" value="2"/>
</dbReference>
<dbReference type="Pfam" id="PF00098">
    <property type="entry name" value="zf-CCHC"/>
    <property type="match status" value="3"/>
</dbReference>
<proteinExistence type="predicted"/>
<keyword evidence="4" id="KW-1185">Reference proteome</keyword>
<dbReference type="InterPro" id="IPR051714">
    <property type="entry name" value="Znf_CCHC_NABP"/>
</dbReference>
<feature type="domain" description="CCHC-type" evidence="2">
    <location>
        <begin position="34"/>
        <end position="50"/>
    </location>
</feature>
<dbReference type="InterPro" id="IPR036875">
    <property type="entry name" value="Znf_CCHC_sf"/>
</dbReference>
<dbReference type="GO" id="GO:0008270">
    <property type="term" value="F:zinc ion binding"/>
    <property type="evidence" value="ECO:0007669"/>
    <property type="project" value="UniProtKB-KW"/>
</dbReference>
<protein>
    <recommendedName>
        <fullName evidence="2">CCHC-type domain-containing protein</fullName>
    </recommendedName>
</protein>
<dbReference type="SMART" id="SM00343">
    <property type="entry name" value="ZnF_C2HC"/>
    <property type="match status" value="3"/>
</dbReference>
<reference evidence="3 4" key="1">
    <citation type="journal article" date="2020" name="bioRxiv">
        <title>Whole genome comparisons of ergot fungi reveals the divergence and evolution of species within the genus Claviceps are the result of varying mechanisms driving genome evolution and host range expansion.</title>
        <authorList>
            <person name="Wyka S.A."/>
            <person name="Mondo S.J."/>
            <person name="Liu M."/>
            <person name="Dettman J."/>
            <person name="Nalam V."/>
            <person name="Broders K.D."/>
        </authorList>
    </citation>
    <scope>NUCLEOTIDE SEQUENCE [LARGE SCALE GENOMIC DNA]</scope>
    <source>
        <strain evidence="3 4">LM576</strain>
    </source>
</reference>
<dbReference type="Gene3D" id="4.10.60.10">
    <property type="entry name" value="Zinc finger, CCHC-type"/>
    <property type="match status" value="3"/>
</dbReference>
<dbReference type="PANTHER" id="PTHR23002">
    <property type="entry name" value="ZINC FINGER CCHC DOMAIN CONTAINING PROTEIN"/>
    <property type="match status" value="1"/>
</dbReference>
<keyword evidence="1" id="KW-0863">Zinc-finger</keyword>
<comment type="caution">
    <text evidence="3">The sequence shown here is derived from an EMBL/GenBank/DDBJ whole genome shotgun (WGS) entry which is preliminary data.</text>
</comment>
<dbReference type="EMBL" id="SRQM01000239">
    <property type="protein sequence ID" value="KAG6115122.1"/>
    <property type="molecule type" value="Genomic_DNA"/>
</dbReference>
<evidence type="ECO:0000256" key="1">
    <source>
        <dbReference type="PROSITE-ProRule" id="PRU00047"/>
    </source>
</evidence>
<evidence type="ECO:0000313" key="4">
    <source>
        <dbReference type="Proteomes" id="UP000732380"/>
    </source>
</evidence>
<feature type="domain" description="CCHC-type" evidence="2">
    <location>
        <begin position="58"/>
        <end position="71"/>
    </location>
</feature>
<accession>A0A9P7PZC2</accession>
<evidence type="ECO:0000259" key="2">
    <source>
        <dbReference type="PROSITE" id="PS50158"/>
    </source>
</evidence>
<name>A0A9P7PZC2_9HYPO</name>
<dbReference type="AlphaFoldDB" id="A0A9P7PZC2"/>
<evidence type="ECO:0000313" key="3">
    <source>
        <dbReference type="EMBL" id="KAG6115122.1"/>
    </source>
</evidence>
<gene>
    <name evidence="3" type="ORF">E4U13_002991</name>
</gene>
<dbReference type="GO" id="GO:0003676">
    <property type="term" value="F:nucleic acid binding"/>
    <property type="evidence" value="ECO:0007669"/>
    <property type="project" value="InterPro"/>
</dbReference>
<organism evidence="3 4">
    <name type="scientific">Claviceps humidiphila</name>
    <dbReference type="NCBI Taxonomy" id="1294629"/>
    <lineage>
        <taxon>Eukaryota</taxon>
        <taxon>Fungi</taxon>
        <taxon>Dikarya</taxon>
        <taxon>Ascomycota</taxon>
        <taxon>Pezizomycotina</taxon>
        <taxon>Sordariomycetes</taxon>
        <taxon>Hypocreomycetidae</taxon>
        <taxon>Hypocreales</taxon>
        <taxon>Clavicipitaceae</taxon>
        <taxon>Claviceps</taxon>
    </lineage>
</organism>
<keyword evidence="1" id="KW-0862">Zinc</keyword>
<keyword evidence="1" id="KW-0479">Metal-binding</keyword>
<sequence>MDYTPNTGAARGACYSCGNPGHQARDCPSKGPAKCYNCGGEGHMSRDCSEPMKDNKSCYKCGQPGHISRDCGAGGAAPGGQSTECYKVQ</sequence>
<dbReference type="PROSITE" id="PS50158">
    <property type="entry name" value="ZF_CCHC"/>
    <property type="match status" value="3"/>
</dbReference>
<feature type="domain" description="CCHC-type" evidence="2">
    <location>
        <begin position="14"/>
        <end position="29"/>
    </location>
</feature>
<dbReference type="InterPro" id="IPR001878">
    <property type="entry name" value="Znf_CCHC"/>
</dbReference>
<dbReference type="Proteomes" id="UP000732380">
    <property type="component" value="Unassembled WGS sequence"/>
</dbReference>